<reference evidence="3" key="1">
    <citation type="submission" date="2024-06" db="EMBL/GenBank/DDBJ databases">
        <title>Sequencing and assembly of the genome of Dyadobacter sp. strain 676, a symbiont of Cyamopsis tetragonoloba.</title>
        <authorList>
            <person name="Guro P."/>
            <person name="Sazanova A."/>
            <person name="Kuznetsova I."/>
            <person name="Belimov A."/>
            <person name="Safronova V."/>
        </authorList>
    </citation>
    <scope>NUCLEOTIDE SEQUENCE</scope>
    <source>
        <strain evidence="3">676</strain>
    </source>
</reference>
<dbReference type="GO" id="GO:0016757">
    <property type="term" value="F:glycosyltransferase activity"/>
    <property type="evidence" value="ECO:0007669"/>
    <property type="project" value="UniProtKB-KW"/>
</dbReference>
<dbReference type="Gene3D" id="3.90.550.10">
    <property type="entry name" value="Spore Coat Polysaccharide Biosynthesis Protein SpsA, Chain A"/>
    <property type="match status" value="1"/>
</dbReference>
<evidence type="ECO:0000256" key="1">
    <source>
        <dbReference type="SAM" id="Phobius"/>
    </source>
</evidence>
<sequence>MEENKDIMGCFVFTSSATAVIWILLGSYAVFTLALTVLWHRIRMPKAATPLPSDPFITVIIPVRNEAENIVPLLEDLDGQTFPNFEVLVMDDSSTDDTAAIVQAFAARSKARIRLVPLPDIRTSAPKKRAIETAIGQARGKLIVTTDGDCRVQPGWLRAIASYYTQTGAKLISSPVTFAREASLADHLQTVEFASLIGSGAASLSAGYPSMCNGANLAYEKEAFLKVGGYEGVRHIASGDDEFLMHKIAAHYKGAVRFLRHPDAIVSTAPHRNWASFYRQRKRWASKWKHYQSKTPLVLAVYIFASNFSLLLAGAMTLAGVIPGGIFAGMLAVKCIPEWFFLGSVLVFLQKTRSLAFIPVTQVIYPLYVCFFGLAAQKGQYEWKGRKLD</sequence>
<keyword evidence="3" id="KW-0328">Glycosyltransferase</keyword>
<dbReference type="PANTHER" id="PTHR43685">
    <property type="entry name" value="GLYCOSYLTRANSFERASE"/>
    <property type="match status" value="1"/>
</dbReference>
<protein>
    <submittedName>
        <fullName evidence="3">Glycosyltransferase</fullName>
        <ecNumber evidence="3">2.4.-.-</ecNumber>
    </submittedName>
</protein>
<dbReference type="SUPFAM" id="SSF53448">
    <property type="entry name" value="Nucleotide-diphospho-sugar transferases"/>
    <property type="match status" value="1"/>
</dbReference>
<accession>A0AAU8FI24</accession>
<dbReference type="InterPro" id="IPR050834">
    <property type="entry name" value="Glycosyltransf_2"/>
</dbReference>
<organism evidence="3">
    <name type="scientific">Dyadobacter sp. 676</name>
    <dbReference type="NCBI Taxonomy" id="3088362"/>
    <lineage>
        <taxon>Bacteria</taxon>
        <taxon>Pseudomonadati</taxon>
        <taxon>Bacteroidota</taxon>
        <taxon>Cytophagia</taxon>
        <taxon>Cytophagales</taxon>
        <taxon>Spirosomataceae</taxon>
        <taxon>Dyadobacter</taxon>
    </lineage>
</organism>
<dbReference type="CDD" id="cd04192">
    <property type="entry name" value="GT_2_like_e"/>
    <property type="match status" value="1"/>
</dbReference>
<proteinExistence type="predicted"/>
<dbReference type="EMBL" id="CP159289">
    <property type="protein sequence ID" value="XCH23246.1"/>
    <property type="molecule type" value="Genomic_DNA"/>
</dbReference>
<name>A0AAU8FI24_9BACT</name>
<dbReference type="InterPro" id="IPR029044">
    <property type="entry name" value="Nucleotide-diphossugar_trans"/>
</dbReference>
<feature type="domain" description="Glycosyltransferase 2-like" evidence="2">
    <location>
        <begin position="58"/>
        <end position="189"/>
    </location>
</feature>
<keyword evidence="1" id="KW-0472">Membrane</keyword>
<feature type="transmembrane region" description="Helical" evidence="1">
    <location>
        <begin position="20"/>
        <end position="39"/>
    </location>
</feature>
<keyword evidence="3" id="KW-0808">Transferase</keyword>
<dbReference type="EC" id="2.4.-.-" evidence="3"/>
<gene>
    <name evidence="3" type="ORF">ABV298_23395</name>
</gene>
<dbReference type="AlphaFoldDB" id="A0AAU8FI24"/>
<evidence type="ECO:0000259" key="2">
    <source>
        <dbReference type="Pfam" id="PF00535"/>
    </source>
</evidence>
<dbReference type="InterPro" id="IPR001173">
    <property type="entry name" value="Glyco_trans_2-like"/>
</dbReference>
<dbReference type="PANTHER" id="PTHR43685:SF14">
    <property type="entry name" value="GLYCOSYLTRANSFERASE 2-LIKE DOMAIN-CONTAINING PROTEIN"/>
    <property type="match status" value="1"/>
</dbReference>
<feature type="transmembrane region" description="Helical" evidence="1">
    <location>
        <begin position="297"/>
        <end position="320"/>
    </location>
</feature>
<evidence type="ECO:0000313" key="3">
    <source>
        <dbReference type="EMBL" id="XCH23246.1"/>
    </source>
</evidence>
<dbReference type="RefSeq" id="WP_353718572.1">
    <property type="nucleotide sequence ID" value="NZ_CP159289.1"/>
</dbReference>
<dbReference type="Pfam" id="PF00535">
    <property type="entry name" value="Glycos_transf_2"/>
    <property type="match status" value="1"/>
</dbReference>
<keyword evidence="1" id="KW-1133">Transmembrane helix</keyword>
<feature type="transmembrane region" description="Helical" evidence="1">
    <location>
        <begin position="356"/>
        <end position="376"/>
    </location>
</feature>
<keyword evidence="1" id="KW-0812">Transmembrane</keyword>
<feature type="transmembrane region" description="Helical" evidence="1">
    <location>
        <begin position="326"/>
        <end position="349"/>
    </location>
</feature>